<feature type="transmembrane region" description="Helical" evidence="1">
    <location>
        <begin position="242"/>
        <end position="265"/>
    </location>
</feature>
<feature type="transmembrane region" description="Helical" evidence="1">
    <location>
        <begin position="493"/>
        <end position="512"/>
    </location>
</feature>
<proteinExistence type="predicted"/>
<keyword evidence="1" id="KW-0812">Transmembrane</keyword>
<evidence type="ECO:0000256" key="1">
    <source>
        <dbReference type="SAM" id="Phobius"/>
    </source>
</evidence>
<feature type="transmembrane region" description="Helical" evidence="1">
    <location>
        <begin position="185"/>
        <end position="203"/>
    </location>
</feature>
<accession>A0A7W8H7W1</accession>
<feature type="transmembrane region" description="Helical" evidence="1">
    <location>
        <begin position="424"/>
        <end position="445"/>
    </location>
</feature>
<dbReference type="AlphaFoldDB" id="A0A7W8H7W1"/>
<keyword evidence="1" id="KW-1133">Transmembrane helix</keyword>
<feature type="transmembrane region" description="Helical" evidence="1">
    <location>
        <begin position="309"/>
        <end position="332"/>
    </location>
</feature>
<reference evidence="2 3" key="1">
    <citation type="submission" date="2020-08" db="EMBL/GenBank/DDBJ databases">
        <title>Genomic Encyclopedia of Type Strains, Phase IV (KMG-IV): sequencing the most valuable type-strain genomes for metagenomic binning, comparative biology and taxonomic classification.</title>
        <authorList>
            <person name="Goeker M."/>
        </authorList>
    </citation>
    <scope>NUCLEOTIDE SEQUENCE [LARGE SCALE GENOMIC DNA]</scope>
    <source>
        <strain evidence="2 3">DSM 106146</strain>
    </source>
</reference>
<feature type="transmembrane region" description="Helical" evidence="1">
    <location>
        <begin position="344"/>
        <end position="364"/>
    </location>
</feature>
<dbReference type="RefSeq" id="WP_183771360.1">
    <property type="nucleotide sequence ID" value="NZ_CAWVEG010000113.1"/>
</dbReference>
<feature type="transmembrane region" description="Helical" evidence="1">
    <location>
        <begin position="38"/>
        <end position="61"/>
    </location>
</feature>
<sequence length="524" mass="57146">MIRKCVKLTKVQLKGIVFSGQFGAKRGQKAAKAATMSLVLALVGLVFIFYSAFFSWAYIMMGLSETVMPLMMTVSSIMILFTTMAKASSFIFSSRDNDLLMSLPVTNWAIIVSRFASLYIYETVITAVIMLPALCVYSFLCGPSPVFVLGAVISMFFVPLVPLAIATVIGIVITYIAARFKYKNIVVMVLGTAAFLAVMYFSFNISSVDETKLLQMNTLIMDMVSRLYPLAALYISGMGGNFLAYAGYLVVSIAVAGIIISLIAWRFNRLCAALTAHRVRGNFKMTQLKTGTVFGSLLKREFKRYFSSTIYVLNTALIYVLLIIGAVALFFIKDLDAVLNIPEAGTMIGALVPLLIAFFAGITSTTSASLSLEGKNLWLVASFPVRSITVFHAKIGLNLILGIPCVLIAAVLCAVRFQLGFTDIVFTVLIPVLFTLLAAVGGMALNIHFPNFTWTNEAAVVKQGAAPTITVFGGMALVFIPGAILFMTQTPSLVLYTILAVVLIILIILFYMDVRRTRLVQFLD</sequence>
<feature type="transmembrane region" description="Helical" evidence="1">
    <location>
        <begin position="399"/>
        <end position="417"/>
    </location>
</feature>
<keyword evidence="3" id="KW-1185">Reference proteome</keyword>
<feature type="transmembrane region" description="Helical" evidence="1">
    <location>
        <begin position="67"/>
        <end position="85"/>
    </location>
</feature>
<keyword evidence="1" id="KW-0472">Membrane</keyword>
<feature type="transmembrane region" description="Helical" evidence="1">
    <location>
        <begin position="465"/>
        <end position="486"/>
    </location>
</feature>
<name>A0A7W8H7W1_9FIRM</name>
<organism evidence="2 3">
    <name type="scientific">Catenibacillus scindens</name>
    <dbReference type="NCBI Taxonomy" id="673271"/>
    <lineage>
        <taxon>Bacteria</taxon>
        <taxon>Bacillati</taxon>
        <taxon>Bacillota</taxon>
        <taxon>Clostridia</taxon>
        <taxon>Lachnospirales</taxon>
        <taxon>Lachnospiraceae</taxon>
        <taxon>Catenibacillus</taxon>
    </lineage>
</organism>
<protein>
    <submittedName>
        <fullName evidence="2">ABC-2 type transport system permease protein</fullName>
    </submittedName>
</protein>
<evidence type="ECO:0000313" key="2">
    <source>
        <dbReference type="EMBL" id="MBB5263506.1"/>
    </source>
</evidence>
<dbReference type="Proteomes" id="UP000543642">
    <property type="component" value="Unassembled WGS sequence"/>
</dbReference>
<gene>
    <name evidence="2" type="ORF">HNP82_000604</name>
</gene>
<dbReference type="EMBL" id="JACHFW010000002">
    <property type="protein sequence ID" value="MBB5263506.1"/>
    <property type="molecule type" value="Genomic_DNA"/>
</dbReference>
<feature type="transmembrane region" description="Helical" evidence="1">
    <location>
        <begin position="146"/>
        <end position="178"/>
    </location>
</feature>
<feature type="transmembrane region" description="Helical" evidence="1">
    <location>
        <begin position="118"/>
        <end position="140"/>
    </location>
</feature>
<comment type="caution">
    <text evidence="2">The sequence shown here is derived from an EMBL/GenBank/DDBJ whole genome shotgun (WGS) entry which is preliminary data.</text>
</comment>
<evidence type="ECO:0000313" key="3">
    <source>
        <dbReference type="Proteomes" id="UP000543642"/>
    </source>
</evidence>